<dbReference type="Pfam" id="PF20094">
    <property type="entry name" value="GWxTD_dom"/>
    <property type="match status" value="1"/>
</dbReference>
<evidence type="ECO:0000256" key="1">
    <source>
        <dbReference type="SAM" id="MobiDB-lite"/>
    </source>
</evidence>
<evidence type="ECO:0000313" key="4">
    <source>
        <dbReference type="EMBL" id="MCG2588096.1"/>
    </source>
</evidence>
<name>A0ABS9KB87_9BACT</name>
<keyword evidence="2" id="KW-0732">Signal</keyword>
<dbReference type="NCBIfam" id="TIGR04514">
    <property type="entry name" value="GWxTD_dom"/>
    <property type="match status" value="1"/>
</dbReference>
<feature type="region of interest" description="Disordered" evidence="1">
    <location>
        <begin position="166"/>
        <end position="191"/>
    </location>
</feature>
<comment type="caution">
    <text evidence="4">The sequence shown here is derived from an EMBL/GenBank/DDBJ whole genome shotgun (WGS) entry which is preliminary data.</text>
</comment>
<dbReference type="InterPro" id="IPR030959">
    <property type="entry name" value="GWxTD_dom"/>
</dbReference>
<reference evidence="4" key="1">
    <citation type="submission" date="2022-01" db="EMBL/GenBank/DDBJ databases">
        <authorList>
            <person name="Wang Y."/>
        </authorList>
    </citation>
    <scope>NUCLEOTIDE SEQUENCE</scope>
    <source>
        <strain evidence="4">WB101</strain>
    </source>
</reference>
<feature type="chain" id="PRO_5045915625" evidence="2">
    <location>
        <begin position="22"/>
        <end position="477"/>
    </location>
</feature>
<dbReference type="EMBL" id="JAKLWS010000005">
    <property type="protein sequence ID" value="MCG2588096.1"/>
    <property type="molecule type" value="Genomic_DNA"/>
</dbReference>
<evidence type="ECO:0000259" key="3">
    <source>
        <dbReference type="Pfam" id="PF20094"/>
    </source>
</evidence>
<organism evidence="4 5">
    <name type="scientific">Rhodohalobacter sulfatireducens</name>
    <dbReference type="NCBI Taxonomy" id="2911366"/>
    <lineage>
        <taxon>Bacteria</taxon>
        <taxon>Pseudomonadati</taxon>
        <taxon>Balneolota</taxon>
        <taxon>Balneolia</taxon>
        <taxon>Balneolales</taxon>
        <taxon>Balneolaceae</taxon>
        <taxon>Rhodohalobacter</taxon>
    </lineage>
</organism>
<feature type="signal peptide" evidence="2">
    <location>
        <begin position="1"/>
        <end position="21"/>
    </location>
</feature>
<protein>
    <submittedName>
        <fullName evidence="4">GWxTD domain-containing protein</fullName>
    </submittedName>
</protein>
<evidence type="ECO:0000256" key="2">
    <source>
        <dbReference type="SAM" id="SignalP"/>
    </source>
</evidence>
<dbReference type="Proteomes" id="UP001165366">
    <property type="component" value="Unassembled WGS sequence"/>
</dbReference>
<feature type="domain" description="GWxTD" evidence="3">
    <location>
        <begin position="352"/>
        <end position="457"/>
    </location>
</feature>
<evidence type="ECO:0000313" key="5">
    <source>
        <dbReference type="Proteomes" id="UP001165366"/>
    </source>
</evidence>
<dbReference type="RefSeq" id="WP_237852940.1">
    <property type="nucleotide sequence ID" value="NZ_JAKLWS010000005.1"/>
</dbReference>
<reference evidence="4" key="2">
    <citation type="submission" date="2024-05" db="EMBL/GenBank/DDBJ databases">
        <title>Rhodohalobacter halophilus gen. nov., sp. nov., a moderately halophilic member of the family Balneolaceae.</title>
        <authorList>
            <person name="Xia J."/>
        </authorList>
    </citation>
    <scope>NUCLEOTIDE SEQUENCE</scope>
    <source>
        <strain evidence="4">WB101</strain>
    </source>
</reference>
<keyword evidence="5" id="KW-1185">Reference proteome</keyword>
<accession>A0ABS9KB87</accession>
<proteinExistence type="predicted"/>
<sequence length="477" mass="54831">MIKQISTLVLLLCLLTSSLYGQQRQDQRRNTAYQALLMRTDRPHSYFDHVSFPVSDSTSQFAFLFRIDYDSVPFMKAGINTEKPTSDAEYYADIQIGLEIFEGPASKSRNSSQIPISVLRDNWQDTLWVDSYEKTQSRTDYFQGMMSTPLSTGQYHYELQIPRPELPVAQGNRSSRQDRPNPRRNLTVNGVDGTEDPDFILLKSFQSGQSSFSATFLNYGDNILYGEDYSVLIQIPSDAEPNQLSLNLYRLTGGANADSEELRHSVEISSENIIQLNNVNFRNENGEIGFRAEISGEGSSYAYVQIPNRDFENSIYKLALENNNSDEVIGEKRIRSQWLDMPVSLYNLDVAIDMLRFIVNDEQLRELNSGSNSARERKFREFWAQRDPTPDTEFNELMTEYYNRIDHAYEEFSSLQVPGYNTDQGRAYILYGPPDQVDRRMPTNAPTREIWEYPDKTLIFEATTGFGDFKLISEQQS</sequence>
<gene>
    <name evidence="4" type="ORF">L6773_05935</name>
</gene>